<dbReference type="PANTHER" id="PTHR33755:SF5">
    <property type="entry name" value="TYPE II TOXIN-ANTITOXIN SYSTEM RELE_PARE FAMILY TOXIN"/>
    <property type="match status" value="1"/>
</dbReference>
<comment type="similarity">
    <text evidence="1">Belongs to the RelE toxin family.</text>
</comment>
<dbReference type="InterPro" id="IPR007712">
    <property type="entry name" value="RelE/ParE_toxin"/>
</dbReference>
<evidence type="ECO:0000313" key="3">
    <source>
        <dbReference type="EMBL" id="HGY56879.1"/>
    </source>
</evidence>
<dbReference type="Gene3D" id="3.30.2310.20">
    <property type="entry name" value="RelE-like"/>
    <property type="match status" value="1"/>
</dbReference>
<organism evidence="3">
    <name type="scientific">Caldithrix abyssi</name>
    <dbReference type="NCBI Taxonomy" id="187145"/>
    <lineage>
        <taxon>Bacteria</taxon>
        <taxon>Pseudomonadati</taxon>
        <taxon>Calditrichota</taxon>
        <taxon>Calditrichia</taxon>
        <taxon>Calditrichales</taxon>
        <taxon>Calditrichaceae</taxon>
        <taxon>Caldithrix</taxon>
    </lineage>
</organism>
<dbReference type="EMBL" id="DRQG01000137">
    <property type="protein sequence ID" value="HGY56879.1"/>
    <property type="molecule type" value="Genomic_DNA"/>
</dbReference>
<reference evidence="3" key="1">
    <citation type="journal article" date="2020" name="mSystems">
        <title>Genome- and Community-Level Interaction Insights into Carbon Utilization and Element Cycling Functions of Hydrothermarchaeota in Hydrothermal Sediment.</title>
        <authorList>
            <person name="Zhou Z."/>
            <person name="Liu Y."/>
            <person name="Xu W."/>
            <person name="Pan J."/>
            <person name="Luo Z.H."/>
            <person name="Li M."/>
        </authorList>
    </citation>
    <scope>NUCLEOTIDE SEQUENCE [LARGE SCALE GENOMIC DNA]</scope>
    <source>
        <strain evidence="3">HyVt-577</strain>
    </source>
</reference>
<sequence>MKIIWSPRSKSQLIEFAEYIASDKPEAAHRWLENVFKEVEKLKVFPKSGRKVPELNQDKIREIIFGNYRIIYKIEVEEIIIVSVRHGRQLLDTNEIK</sequence>
<dbReference type="InterPro" id="IPR035093">
    <property type="entry name" value="RelE/ParE_toxin_dom_sf"/>
</dbReference>
<evidence type="ECO:0000256" key="2">
    <source>
        <dbReference type="ARBA" id="ARBA00022649"/>
    </source>
</evidence>
<dbReference type="SUPFAM" id="SSF143011">
    <property type="entry name" value="RelE-like"/>
    <property type="match status" value="1"/>
</dbReference>
<protein>
    <submittedName>
        <fullName evidence="3">Type II toxin-antitoxin system RelE/ParE family toxin</fullName>
    </submittedName>
</protein>
<dbReference type="PANTHER" id="PTHR33755">
    <property type="entry name" value="TOXIN PARE1-RELATED"/>
    <property type="match status" value="1"/>
</dbReference>
<dbReference type="AlphaFoldDB" id="A0A7V4U326"/>
<dbReference type="Proteomes" id="UP000885779">
    <property type="component" value="Unassembled WGS sequence"/>
</dbReference>
<gene>
    <name evidence="3" type="ORF">ENK44_14320</name>
</gene>
<proteinExistence type="inferred from homology"/>
<evidence type="ECO:0000256" key="1">
    <source>
        <dbReference type="ARBA" id="ARBA00006226"/>
    </source>
</evidence>
<comment type="caution">
    <text evidence="3">The sequence shown here is derived from an EMBL/GenBank/DDBJ whole genome shotgun (WGS) entry which is preliminary data.</text>
</comment>
<keyword evidence="2" id="KW-1277">Toxin-antitoxin system</keyword>
<name>A0A7V4U326_CALAY</name>
<dbReference type="InterPro" id="IPR051803">
    <property type="entry name" value="TA_system_RelE-like_toxin"/>
</dbReference>
<accession>A0A7V4U326</accession>
<dbReference type="Pfam" id="PF05016">
    <property type="entry name" value="ParE_toxin"/>
    <property type="match status" value="1"/>
</dbReference>